<dbReference type="OrthoDB" id="9791874at2"/>
<dbReference type="EMBL" id="SBIP01000003">
    <property type="protein sequence ID" value="RWX76542.1"/>
    <property type="molecule type" value="Genomic_DNA"/>
</dbReference>
<comment type="caution">
    <text evidence="9">The sequence shown here is derived from an EMBL/GenBank/DDBJ whole genome shotgun (WGS) entry which is preliminary data.</text>
</comment>
<keyword evidence="10" id="KW-1185">Reference proteome</keyword>
<reference evidence="9 10" key="1">
    <citation type="submission" date="2019-01" db="EMBL/GenBank/DDBJ databases">
        <title>The draft genome of Rhizobium sp. 24NR.</title>
        <authorList>
            <person name="Liu L."/>
            <person name="Liang L."/>
            <person name="Shi S."/>
            <person name="Xu L."/>
            <person name="Wang X."/>
            <person name="Li L."/>
            <person name="Zhang X."/>
        </authorList>
    </citation>
    <scope>NUCLEOTIDE SEQUENCE [LARGE SCALE GENOMIC DNA]</scope>
    <source>
        <strain evidence="9 10">24NR</strain>
    </source>
</reference>
<comment type="similarity">
    <text evidence="2">Belongs to the UPF0126 family.</text>
</comment>
<dbReference type="AlphaFoldDB" id="A0A444LEB2"/>
<keyword evidence="6 7" id="KW-0472">Membrane</keyword>
<keyword evidence="5 7" id="KW-1133">Transmembrane helix</keyword>
<keyword evidence="4 7" id="KW-0812">Transmembrane</keyword>
<dbReference type="Proteomes" id="UP000287687">
    <property type="component" value="Unassembled WGS sequence"/>
</dbReference>
<dbReference type="InterPro" id="IPR005115">
    <property type="entry name" value="Gly_transporter"/>
</dbReference>
<dbReference type="PANTHER" id="PTHR30506:SF3">
    <property type="entry name" value="UPF0126 INNER MEMBRANE PROTEIN YADS-RELATED"/>
    <property type="match status" value="1"/>
</dbReference>
<evidence type="ECO:0000256" key="4">
    <source>
        <dbReference type="ARBA" id="ARBA00022692"/>
    </source>
</evidence>
<feature type="transmembrane region" description="Helical" evidence="7">
    <location>
        <begin position="149"/>
        <end position="171"/>
    </location>
</feature>
<sequence>MFLLMALDYAGVGLFAATGALAASRKQLDLIGFLFFAAVTGLGGGTVRDIVLGRTPVFWVIDPTYIVICAITGVFVYLTAHWVAWRYQLLIWLDAIGLSAYSVLGAAKGLAATGSPTIAIVTGALTAAFGGILRDLLANEPSVLLRPEIYITAAIAGAAGFTAGHALGLPLYVSSGLGAGIAFALRGGALHYGWILPRYKSRPGRHPDDAIKARKKKRAR</sequence>
<evidence type="ECO:0000256" key="2">
    <source>
        <dbReference type="ARBA" id="ARBA00008193"/>
    </source>
</evidence>
<dbReference type="RefSeq" id="WP_128443460.1">
    <property type="nucleotide sequence ID" value="NZ_SBIP01000003.1"/>
</dbReference>
<evidence type="ECO:0000256" key="6">
    <source>
        <dbReference type="ARBA" id="ARBA00023136"/>
    </source>
</evidence>
<feature type="transmembrane region" description="Helical" evidence="7">
    <location>
        <begin position="117"/>
        <end position="137"/>
    </location>
</feature>
<dbReference type="Pfam" id="PF03458">
    <property type="entry name" value="Gly_transporter"/>
    <property type="match status" value="2"/>
</dbReference>
<keyword evidence="3" id="KW-1003">Cell membrane</keyword>
<feature type="transmembrane region" description="Helical" evidence="7">
    <location>
        <begin position="177"/>
        <end position="196"/>
    </location>
</feature>
<feature type="domain" description="Glycine transporter" evidence="8">
    <location>
        <begin position="92"/>
        <end position="162"/>
    </location>
</feature>
<protein>
    <submittedName>
        <fullName evidence="9">Trimeric intracellular cation channel family protein</fullName>
    </submittedName>
</protein>
<evidence type="ECO:0000313" key="9">
    <source>
        <dbReference type="EMBL" id="RWX76542.1"/>
    </source>
</evidence>
<proteinExistence type="inferred from homology"/>
<evidence type="ECO:0000256" key="5">
    <source>
        <dbReference type="ARBA" id="ARBA00022989"/>
    </source>
</evidence>
<evidence type="ECO:0000256" key="3">
    <source>
        <dbReference type="ARBA" id="ARBA00022475"/>
    </source>
</evidence>
<feature type="transmembrane region" description="Helical" evidence="7">
    <location>
        <begin position="6"/>
        <end position="23"/>
    </location>
</feature>
<evidence type="ECO:0000256" key="1">
    <source>
        <dbReference type="ARBA" id="ARBA00004651"/>
    </source>
</evidence>
<feature type="transmembrane region" description="Helical" evidence="7">
    <location>
        <begin position="90"/>
        <end position="111"/>
    </location>
</feature>
<feature type="transmembrane region" description="Helical" evidence="7">
    <location>
        <begin position="57"/>
        <end position="78"/>
    </location>
</feature>
<dbReference type="PANTHER" id="PTHR30506">
    <property type="entry name" value="INNER MEMBRANE PROTEIN"/>
    <property type="match status" value="1"/>
</dbReference>
<feature type="transmembrane region" description="Helical" evidence="7">
    <location>
        <begin position="30"/>
        <end position="51"/>
    </location>
</feature>
<accession>A0A444LEB2</accession>
<comment type="subcellular location">
    <subcellularLocation>
        <location evidence="1">Cell membrane</location>
        <topology evidence="1">Multi-pass membrane protein</topology>
    </subcellularLocation>
</comment>
<evidence type="ECO:0000313" key="10">
    <source>
        <dbReference type="Proteomes" id="UP000287687"/>
    </source>
</evidence>
<evidence type="ECO:0000259" key="8">
    <source>
        <dbReference type="Pfam" id="PF03458"/>
    </source>
</evidence>
<gene>
    <name evidence="9" type="ORF">EPK99_12695</name>
</gene>
<organism evidence="9 10">
    <name type="scientific">Neorhizobium lilium</name>
    <dbReference type="NCBI Taxonomy" id="2503024"/>
    <lineage>
        <taxon>Bacteria</taxon>
        <taxon>Pseudomonadati</taxon>
        <taxon>Pseudomonadota</taxon>
        <taxon>Alphaproteobacteria</taxon>
        <taxon>Hyphomicrobiales</taxon>
        <taxon>Rhizobiaceae</taxon>
        <taxon>Rhizobium/Agrobacterium group</taxon>
        <taxon>Neorhizobium</taxon>
    </lineage>
</organism>
<feature type="domain" description="Glycine transporter" evidence="8">
    <location>
        <begin position="6"/>
        <end position="80"/>
    </location>
</feature>
<evidence type="ECO:0000256" key="7">
    <source>
        <dbReference type="SAM" id="Phobius"/>
    </source>
</evidence>
<dbReference type="GO" id="GO:0005886">
    <property type="term" value="C:plasma membrane"/>
    <property type="evidence" value="ECO:0007669"/>
    <property type="project" value="UniProtKB-SubCell"/>
</dbReference>
<name>A0A444LEB2_9HYPH</name>